<evidence type="ECO:0000313" key="3">
    <source>
        <dbReference type="EMBL" id="PPS94878.1"/>
    </source>
</evidence>
<keyword evidence="4" id="KW-1185">Reference proteome</keyword>
<evidence type="ECO:0000256" key="1">
    <source>
        <dbReference type="SAM" id="Phobius"/>
    </source>
</evidence>
<feature type="transmembrane region" description="Helical" evidence="1">
    <location>
        <begin position="175"/>
        <end position="192"/>
    </location>
</feature>
<feature type="transmembrane region" description="Helical" evidence="1">
    <location>
        <begin position="198"/>
        <end position="224"/>
    </location>
</feature>
<dbReference type="OrthoDB" id="2190219at2759"/>
<keyword evidence="1" id="KW-1133">Transmembrane helix</keyword>
<dbReference type="EMBL" id="JTAI01000004">
    <property type="protein sequence ID" value="PPS94878.1"/>
    <property type="molecule type" value="Genomic_DNA"/>
</dbReference>
<organism evidence="2">
    <name type="scientific">Cryptosporidium hominis</name>
    <dbReference type="NCBI Taxonomy" id="237895"/>
    <lineage>
        <taxon>Eukaryota</taxon>
        <taxon>Sar</taxon>
        <taxon>Alveolata</taxon>
        <taxon>Apicomplexa</taxon>
        <taxon>Conoidasida</taxon>
        <taxon>Coccidia</taxon>
        <taxon>Eucoccidiorida</taxon>
        <taxon>Eimeriorina</taxon>
        <taxon>Cryptosporidiidae</taxon>
        <taxon>Cryptosporidium</taxon>
    </lineage>
</organism>
<dbReference type="VEuPathDB" id="CryptoDB:GY17_00002046"/>
<reference evidence="2" key="2">
    <citation type="submission" date="2015-08" db="EMBL/GenBank/DDBJ databases">
        <authorList>
            <person name="Babu N.S."/>
            <person name="Beckwith C.J."/>
            <person name="Beseler K.G."/>
            <person name="Brison A."/>
            <person name="Carone J.V."/>
            <person name="Caskin T.P."/>
            <person name="Diamond M."/>
            <person name="Durham M.E."/>
            <person name="Foxe J.M."/>
            <person name="Go M."/>
            <person name="Henderson B.A."/>
            <person name="Jones I.B."/>
            <person name="McGettigan J.A."/>
            <person name="Micheletti S.J."/>
            <person name="Nasrallah M.E."/>
            <person name="Ortiz D."/>
            <person name="Piller C.R."/>
            <person name="Privatt S.R."/>
            <person name="Schneider S.L."/>
            <person name="Sharp S."/>
            <person name="Smith T.C."/>
            <person name="Stanton J.D."/>
            <person name="Ullery H.E."/>
            <person name="Wilson R.J."/>
            <person name="Serrano M.G."/>
            <person name="Buck G."/>
            <person name="Lee V."/>
            <person name="Wang Y."/>
            <person name="Carvalho R."/>
            <person name="Voegtly L."/>
            <person name="Shi R."/>
            <person name="Duckworth R."/>
            <person name="Johnson A."/>
            <person name="Loviza R."/>
            <person name="Walstead R."/>
            <person name="Shah Z."/>
            <person name="Kiflezghi M."/>
            <person name="Wade K."/>
            <person name="Ball S.L."/>
            <person name="Bradley K.W."/>
            <person name="Asai D.J."/>
            <person name="Bowman C.A."/>
            <person name="Russell D.A."/>
            <person name="Pope W.H."/>
            <person name="Jacobs-Sera D."/>
            <person name="Hendrix R.W."/>
            <person name="Hatfull G.F."/>
        </authorList>
    </citation>
    <scope>NUCLEOTIDE SEQUENCE [LARGE SCALE GENOMIC DNA]</scope>
</reference>
<keyword evidence="1" id="KW-0812">Transmembrane</keyword>
<sequence length="240" mass="26916">MQQNKQTVGGIGHFHSSPKDVEAQSQISCAAYKQQWIAKVARVPPRKVHTTNISRIKNRLFAFNQRSCALSIGTMVGNFRYICSWAKLLGLTISSFLFIWVLYCFSIIKYLKGDQHIEYFYTNVLCLVISLISFTMLSTSLIIPNLTAINLNSMESSLLAGSGVATRNLISCKTLSTLYLVISLLSIFTALLPQMESYHFTITMLSMILATHLAPSVLFYIAYLRGEDGCIDDRSHHTLI</sequence>
<protein>
    <submittedName>
        <fullName evidence="2">Uncharacterized protein</fullName>
    </submittedName>
</protein>
<dbReference type="VEuPathDB" id="CryptoDB:CHUDEA7_2480"/>
<gene>
    <name evidence="2" type="ORF">CHUDEA7_2480</name>
    <name evidence="3" type="ORF">GY17_00002046</name>
</gene>
<feature type="transmembrane region" description="Helical" evidence="1">
    <location>
        <begin position="88"/>
        <end position="108"/>
    </location>
</feature>
<accession>A0A0S4TIL4</accession>
<proteinExistence type="predicted"/>
<name>A0A0S4TIL4_CRYHO</name>
<feature type="transmembrane region" description="Helical" evidence="1">
    <location>
        <begin position="120"/>
        <end position="143"/>
    </location>
</feature>
<dbReference type="EMBL" id="LN877953">
    <property type="protein sequence ID" value="CUV07234.1"/>
    <property type="molecule type" value="Genomic_DNA"/>
</dbReference>
<reference evidence="3 4" key="1">
    <citation type="submission" date="2014-11" db="EMBL/GenBank/DDBJ databases">
        <title>Comparative genomic analysis of Cryptosporidium hominis reveals occurrence of genetic recombination in virulent subtypes.</title>
        <authorList>
            <person name="Guo Y."/>
            <person name="Tang K."/>
            <person name="Frace M."/>
            <person name="Li N."/>
            <person name="Roellig D.M."/>
            <person name="Sammons S."/>
            <person name="Knipe K."/>
            <person name="Rowe L."/>
            <person name="Feng Y."/>
            <person name="Xiao L."/>
        </authorList>
    </citation>
    <scope>NUCLEOTIDE SEQUENCE [LARGE SCALE GENOMIC DNA]</scope>
    <source>
        <strain evidence="3">30976</strain>
    </source>
</reference>
<keyword evidence="1" id="KW-0472">Membrane</keyword>
<evidence type="ECO:0000313" key="4">
    <source>
        <dbReference type="Proteomes" id="UP001429100"/>
    </source>
</evidence>
<dbReference type="AlphaFoldDB" id="A0A0S4TIL4"/>
<dbReference type="Proteomes" id="UP000199752">
    <property type="component" value="Chromosome 7"/>
</dbReference>
<dbReference type="VEuPathDB" id="CryptoDB:ChTU502y2012_407g1235"/>
<reference evidence="3 4" key="3">
    <citation type="submission" date="2017-10" db="EMBL/GenBank/DDBJ databases">
        <title>Consistent, comparative and evidence-based genome annotation and re-annotation for the closely-related species, Cryptosporidium parvum, C. hominis and C. tyzzeri.</title>
        <authorList>
            <person name="Baptista R.P."/>
            <person name="Li Y."/>
            <person name="Sateriale A."/>
            <person name="Striepen B."/>
            <person name="Kissinger J.C."/>
        </authorList>
    </citation>
    <scope>NUCLEOTIDE SEQUENCE [LARGE SCALE GENOMIC DNA]</scope>
    <source>
        <strain evidence="3">30976</strain>
    </source>
</reference>
<evidence type="ECO:0000313" key="2">
    <source>
        <dbReference type="EMBL" id="CUV07234.1"/>
    </source>
</evidence>
<dbReference type="VEuPathDB" id="CryptoDB:Chro.70284"/>
<dbReference type="Proteomes" id="UP001429100">
    <property type="component" value="Unassembled WGS sequence"/>
</dbReference>